<dbReference type="SUPFAM" id="SSF51735">
    <property type="entry name" value="NAD(P)-binding Rossmann-fold domains"/>
    <property type="match status" value="1"/>
</dbReference>
<dbReference type="Pfam" id="PF08240">
    <property type="entry name" value="ADH_N"/>
    <property type="match status" value="1"/>
</dbReference>
<keyword evidence="3" id="KW-1185">Reference proteome</keyword>
<feature type="domain" description="Enoyl reductase (ER)" evidence="1">
    <location>
        <begin position="16"/>
        <end position="324"/>
    </location>
</feature>
<dbReference type="RefSeq" id="WP_364027795.1">
    <property type="nucleotide sequence ID" value="NZ_JBFATD010000032.1"/>
</dbReference>
<name>A0ABV3JPC8_9ACTN</name>
<dbReference type="Gene3D" id="3.40.50.720">
    <property type="entry name" value="NAD(P)-binding Rossmann-like Domain"/>
    <property type="match status" value="1"/>
</dbReference>
<comment type="caution">
    <text evidence="2">The sequence shown here is derived from an EMBL/GenBank/DDBJ whole genome shotgun (WGS) entry which is preliminary data.</text>
</comment>
<gene>
    <name evidence="2" type="ORF">AB0K95_32990</name>
</gene>
<dbReference type="EMBL" id="JBFATE010000028">
    <property type="protein sequence ID" value="MEV5250026.1"/>
    <property type="molecule type" value="Genomic_DNA"/>
</dbReference>
<dbReference type="SUPFAM" id="SSF50129">
    <property type="entry name" value="GroES-like"/>
    <property type="match status" value="1"/>
</dbReference>
<dbReference type="EC" id="1.-.-.-" evidence="2"/>
<dbReference type="GO" id="GO:0016491">
    <property type="term" value="F:oxidoreductase activity"/>
    <property type="evidence" value="ECO:0007669"/>
    <property type="project" value="UniProtKB-KW"/>
</dbReference>
<organism evidence="2 3">
    <name type="scientific">Streptomyces werraensis</name>
    <dbReference type="NCBI Taxonomy" id="68284"/>
    <lineage>
        <taxon>Bacteria</taxon>
        <taxon>Bacillati</taxon>
        <taxon>Actinomycetota</taxon>
        <taxon>Actinomycetes</taxon>
        <taxon>Kitasatosporales</taxon>
        <taxon>Streptomycetaceae</taxon>
        <taxon>Streptomyces</taxon>
    </lineage>
</organism>
<dbReference type="PANTHER" id="PTHR43677:SF4">
    <property type="entry name" value="QUINONE OXIDOREDUCTASE-LIKE PROTEIN 2"/>
    <property type="match status" value="1"/>
</dbReference>
<dbReference type="Pfam" id="PF00107">
    <property type="entry name" value="ADH_zinc_N"/>
    <property type="match status" value="1"/>
</dbReference>
<dbReference type="Proteomes" id="UP001552527">
    <property type="component" value="Unassembled WGS sequence"/>
</dbReference>
<dbReference type="CDD" id="cd08241">
    <property type="entry name" value="QOR1"/>
    <property type="match status" value="1"/>
</dbReference>
<dbReference type="InterPro" id="IPR051397">
    <property type="entry name" value="Zn-ADH-like_protein"/>
</dbReference>
<dbReference type="InterPro" id="IPR020843">
    <property type="entry name" value="ER"/>
</dbReference>
<evidence type="ECO:0000259" key="1">
    <source>
        <dbReference type="SMART" id="SM00829"/>
    </source>
</evidence>
<dbReference type="InterPro" id="IPR013154">
    <property type="entry name" value="ADH-like_N"/>
</dbReference>
<protein>
    <submittedName>
        <fullName evidence="2">NADPH:quinone oxidoreductase family protein</fullName>
        <ecNumber evidence="2">1.-.-.-</ecNumber>
    </submittedName>
</protein>
<dbReference type="InterPro" id="IPR011032">
    <property type="entry name" value="GroES-like_sf"/>
</dbReference>
<dbReference type="Gene3D" id="3.90.180.10">
    <property type="entry name" value="Medium-chain alcohol dehydrogenases, catalytic domain"/>
    <property type="match status" value="1"/>
</dbReference>
<accession>A0ABV3JPC8</accession>
<dbReference type="PANTHER" id="PTHR43677">
    <property type="entry name" value="SHORT-CHAIN DEHYDROGENASE/REDUCTASE"/>
    <property type="match status" value="1"/>
</dbReference>
<dbReference type="InterPro" id="IPR036291">
    <property type="entry name" value="NAD(P)-bd_dom_sf"/>
</dbReference>
<evidence type="ECO:0000313" key="3">
    <source>
        <dbReference type="Proteomes" id="UP001552527"/>
    </source>
</evidence>
<keyword evidence="2" id="KW-0560">Oxidoreductase</keyword>
<dbReference type="InterPro" id="IPR013149">
    <property type="entry name" value="ADH-like_C"/>
</dbReference>
<evidence type="ECO:0000313" key="2">
    <source>
        <dbReference type="EMBL" id="MEV5250026.1"/>
    </source>
</evidence>
<reference evidence="2 3" key="1">
    <citation type="submission" date="2024-06" db="EMBL/GenBank/DDBJ databases">
        <title>The Natural Products Discovery Center: Release of the First 8490 Sequenced Strains for Exploring Actinobacteria Biosynthetic Diversity.</title>
        <authorList>
            <person name="Kalkreuter E."/>
            <person name="Kautsar S.A."/>
            <person name="Yang D."/>
            <person name="Bader C.D."/>
            <person name="Teijaro C.N."/>
            <person name="Fluegel L."/>
            <person name="Davis C.M."/>
            <person name="Simpson J.R."/>
            <person name="Lauterbach L."/>
            <person name="Steele A.D."/>
            <person name="Gui C."/>
            <person name="Meng S."/>
            <person name="Li G."/>
            <person name="Viehrig K."/>
            <person name="Ye F."/>
            <person name="Su P."/>
            <person name="Kiefer A.F."/>
            <person name="Nichols A."/>
            <person name="Cepeda A.J."/>
            <person name="Yan W."/>
            <person name="Fan B."/>
            <person name="Jiang Y."/>
            <person name="Adhikari A."/>
            <person name="Zheng C.-J."/>
            <person name="Schuster L."/>
            <person name="Cowan T.M."/>
            <person name="Smanski M.J."/>
            <person name="Chevrette M.G."/>
            <person name="De Carvalho L.P.S."/>
            <person name="Shen B."/>
        </authorList>
    </citation>
    <scope>NUCLEOTIDE SEQUENCE [LARGE SCALE GENOMIC DNA]</scope>
    <source>
        <strain evidence="2 3">NPDC052768</strain>
    </source>
</reference>
<dbReference type="SMART" id="SM00829">
    <property type="entry name" value="PKS_ER"/>
    <property type="match status" value="1"/>
</dbReference>
<sequence>MKGEEVRSLVVSELAGPDALRIGSLRLSPTPDDVIVDVHSAGVTFPDLLLTHGRYQVKPEPPFAPGLEVAGVVRSAPADSGIAPGDRVIAFTGHGGGYAATVAVQAPQVVPIPDTMGFDEAVGLMVNYQTAYFGLAERGRLRAGETVLVHGAAGGVGTAAVQIALSLGARVLAVVSDEGKADIAREAGAKEVIMVGDCAKEVAERTRGEGVDLVYDPVGGDRFDASLRLIRPGGRILVIGFAEGRIPQIAANQLLLRNIDAVGVAWGHFVPHDAGLIRRVGAKLNELAGAGHVRPVVGATYALEDGAQALKDLEARKTVGKSVLRLC</sequence>
<proteinExistence type="predicted"/>